<accession>A0ABD6BP61</accession>
<protein>
    <submittedName>
        <fullName evidence="2">Uncharacterized protein</fullName>
    </submittedName>
</protein>
<dbReference type="EMBL" id="JBHUCZ010000001">
    <property type="protein sequence ID" value="MFD1566349.1"/>
    <property type="molecule type" value="Genomic_DNA"/>
</dbReference>
<evidence type="ECO:0000313" key="2">
    <source>
        <dbReference type="EMBL" id="MFD1566349.1"/>
    </source>
</evidence>
<sequence length="209" mass="23066">MTTEPPSVHVFGVAHNDETLVRRIPERAPDGVTKVYHEALNREERSLRQALLWRPLGWLAPSLRSDTPVSPPGSWCERAAISLAEANNAELHYVELSRKQRAAGLFYLPTVFEWLHVVFGLLAVVYVILSVGGWVAAFVTFVVVASATPHGDLWNHVEYPIRERHMADQIRAHLPDDGGAGVAIVGETHRPFVVEALAPIAVTSEDLTS</sequence>
<dbReference type="Proteomes" id="UP001597139">
    <property type="component" value="Unassembled WGS sequence"/>
</dbReference>
<name>A0ABD6BP61_9EURY</name>
<keyword evidence="1" id="KW-0472">Membrane</keyword>
<dbReference type="RefSeq" id="WP_267645628.1">
    <property type="nucleotide sequence ID" value="NZ_JANHGR010000001.1"/>
</dbReference>
<evidence type="ECO:0000313" key="3">
    <source>
        <dbReference type="Proteomes" id="UP001597139"/>
    </source>
</evidence>
<dbReference type="AlphaFoldDB" id="A0ABD6BP61"/>
<keyword evidence="1" id="KW-1133">Transmembrane helix</keyword>
<evidence type="ECO:0000256" key="1">
    <source>
        <dbReference type="SAM" id="Phobius"/>
    </source>
</evidence>
<organism evidence="2 3">
    <name type="scientific">Halolamina litorea</name>
    <dbReference type="NCBI Taxonomy" id="1515593"/>
    <lineage>
        <taxon>Archaea</taxon>
        <taxon>Methanobacteriati</taxon>
        <taxon>Methanobacteriota</taxon>
        <taxon>Stenosarchaea group</taxon>
        <taxon>Halobacteria</taxon>
        <taxon>Halobacteriales</taxon>
        <taxon>Haloferacaceae</taxon>
    </lineage>
</organism>
<keyword evidence="3" id="KW-1185">Reference proteome</keyword>
<comment type="caution">
    <text evidence="2">The sequence shown here is derived from an EMBL/GenBank/DDBJ whole genome shotgun (WGS) entry which is preliminary data.</text>
</comment>
<proteinExistence type="predicted"/>
<reference evidence="2 3" key="1">
    <citation type="journal article" date="2019" name="Int. J. Syst. Evol. Microbiol.">
        <title>The Global Catalogue of Microorganisms (GCM) 10K type strain sequencing project: providing services to taxonomists for standard genome sequencing and annotation.</title>
        <authorList>
            <consortium name="The Broad Institute Genomics Platform"/>
            <consortium name="The Broad Institute Genome Sequencing Center for Infectious Disease"/>
            <person name="Wu L."/>
            <person name="Ma J."/>
        </authorList>
    </citation>
    <scope>NUCLEOTIDE SEQUENCE [LARGE SCALE GENOMIC DNA]</scope>
    <source>
        <strain evidence="2 3">CGMCC 1.12859</strain>
    </source>
</reference>
<keyword evidence="1" id="KW-0812">Transmembrane</keyword>
<feature type="transmembrane region" description="Helical" evidence="1">
    <location>
        <begin position="105"/>
        <end position="128"/>
    </location>
</feature>
<gene>
    <name evidence="2" type="ORF">ACFSAU_02495</name>
</gene>